<gene>
    <name evidence="2" type="ORF">GCM10022268_01010</name>
</gene>
<dbReference type="PANTHER" id="PTHR43574">
    <property type="entry name" value="EPIMERASE-RELATED"/>
    <property type="match status" value="1"/>
</dbReference>
<proteinExistence type="predicted"/>
<name>A0ABP7CTE2_9SPHN</name>
<reference evidence="3" key="1">
    <citation type="journal article" date="2019" name="Int. J. Syst. Evol. Microbiol.">
        <title>The Global Catalogue of Microorganisms (GCM) 10K type strain sequencing project: providing services to taxonomists for standard genome sequencing and annotation.</title>
        <authorList>
            <consortium name="The Broad Institute Genomics Platform"/>
            <consortium name="The Broad Institute Genome Sequencing Center for Infectious Disease"/>
            <person name="Wu L."/>
            <person name="Ma J."/>
        </authorList>
    </citation>
    <scope>NUCLEOTIDE SEQUENCE [LARGE SCALE GENOMIC DNA]</scope>
    <source>
        <strain evidence="3">JCM 17498</strain>
    </source>
</reference>
<dbReference type="RefSeq" id="WP_344691223.1">
    <property type="nucleotide sequence ID" value="NZ_BAABBF010000001.1"/>
</dbReference>
<protein>
    <submittedName>
        <fullName evidence="2">SDR family oxidoreductase</fullName>
    </submittedName>
</protein>
<comment type="caution">
    <text evidence="2">The sequence shown here is derived from an EMBL/GenBank/DDBJ whole genome shotgun (WGS) entry which is preliminary data.</text>
</comment>
<dbReference type="EMBL" id="BAABBF010000001">
    <property type="protein sequence ID" value="GAA3693959.1"/>
    <property type="molecule type" value="Genomic_DNA"/>
</dbReference>
<dbReference type="Proteomes" id="UP001500523">
    <property type="component" value="Unassembled WGS sequence"/>
</dbReference>
<dbReference type="InterPro" id="IPR036291">
    <property type="entry name" value="NAD(P)-bd_dom_sf"/>
</dbReference>
<dbReference type="SUPFAM" id="SSF51735">
    <property type="entry name" value="NAD(P)-binding Rossmann-fold domains"/>
    <property type="match status" value="1"/>
</dbReference>
<accession>A0ABP7CTE2</accession>
<keyword evidence="1" id="KW-0520">NAD</keyword>
<dbReference type="Gene3D" id="3.40.50.720">
    <property type="entry name" value="NAD(P)-binding Rossmann-like Domain"/>
    <property type="match status" value="1"/>
</dbReference>
<organism evidence="2 3">
    <name type="scientific">Sphingomonas cynarae</name>
    <dbReference type="NCBI Taxonomy" id="930197"/>
    <lineage>
        <taxon>Bacteria</taxon>
        <taxon>Pseudomonadati</taxon>
        <taxon>Pseudomonadota</taxon>
        <taxon>Alphaproteobacteria</taxon>
        <taxon>Sphingomonadales</taxon>
        <taxon>Sphingomonadaceae</taxon>
        <taxon>Sphingomonas</taxon>
    </lineage>
</organism>
<evidence type="ECO:0000313" key="2">
    <source>
        <dbReference type="EMBL" id="GAA3693959.1"/>
    </source>
</evidence>
<evidence type="ECO:0000313" key="3">
    <source>
        <dbReference type="Proteomes" id="UP001500523"/>
    </source>
</evidence>
<keyword evidence="3" id="KW-1185">Reference proteome</keyword>
<sequence length="279" mass="29592">MSRLLVFGLGYTAGLLADRLAGDGWHITGTTRDGRDGTLRFDDSEAVRAEIAAATHILSSVPPDGDHDPVLVRHGRDLVRGRHWLGYLSSTGVYGDAGGAWVDETAPIGGGRRPARTRADADWLAIGARVFRLPGIYGPGRSALDRVREGKAHRVDLPGQVFSRVHADDIVAGVIAGFDAPAGAYNLADDRPCGQNDVMAYAASLLGLPPPPFVALDTLSPMARGFYAENRRVANGKAKRLLGWVPRFPNYRLGLRALSATTSPAAVSAAPPAASVDQR</sequence>
<evidence type="ECO:0000256" key="1">
    <source>
        <dbReference type="ARBA" id="ARBA00023027"/>
    </source>
</evidence>